<dbReference type="PANTHER" id="PTHR35519">
    <property type="entry name" value="MEMBRANE PROTEINS"/>
    <property type="match status" value="1"/>
</dbReference>
<dbReference type="RefSeq" id="WP_377172072.1">
    <property type="nucleotide sequence ID" value="NZ_JBHTJC010000003.1"/>
</dbReference>
<keyword evidence="2" id="KW-1185">Reference proteome</keyword>
<evidence type="ECO:0000313" key="1">
    <source>
        <dbReference type="EMBL" id="MFH0254685.1"/>
    </source>
</evidence>
<comment type="caution">
    <text evidence="1">The sequence shown here is derived from an EMBL/GenBank/DDBJ whole genome shotgun (WGS) entry which is preliminary data.</text>
</comment>
<name>A0ABW7I9N2_9RHOB</name>
<accession>A0ABW7I9N2</accession>
<evidence type="ECO:0000313" key="2">
    <source>
        <dbReference type="Proteomes" id="UP001607157"/>
    </source>
</evidence>
<sequence length="132" mass="14434">MAVSQKPDTPNDIKAREALARDLDRIDRVARLMDAQFTLPLIRVPIGLDGLIGLIPGIGDAVVFLPSAWMLERGWHHGARKRVLLRMATNSGIDFVVGAIPLVGDLFDIGYKANLKNAALLRAEFAPRLEAP</sequence>
<proteinExistence type="predicted"/>
<dbReference type="InterPro" id="IPR025187">
    <property type="entry name" value="DUF4112"/>
</dbReference>
<protein>
    <submittedName>
        <fullName evidence="1">DUF4112 domain-containing protein</fullName>
    </submittedName>
</protein>
<dbReference type="Pfam" id="PF13430">
    <property type="entry name" value="DUF4112"/>
    <property type="match status" value="1"/>
</dbReference>
<gene>
    <name evidence="1" type="ORF">ACGRVM_12340</name>
</gene>
<dbReference type="EMBL" id="JBIHMM010000003">
    <property type="protein sequence ID" value="MFH0254685.1"/>
    <property type="molecule type" value="Genomic_DNA"/>
</dbReference>
<dbReference type="PANTHER" id="PTHR35519:SF2">
    <property type="entry name" value="PH DOMAIN PROTEIN"/>
    <property type="match status" value="1"/>
</dbReference>
<organism evidence="1 2">
    <name type="scientific">Roseovarius aquimarinus</name>
    <dbReference type="NCBI Taxonomy" id="1229156"/>
    <lineage>
        <taxon>Bacteria</taxon>
        <taxon>Pseudomonadati</taxon>
        <taxon>Pseudomonadota</taxon>
        <taxon>Alphaproteobacteria</taxon>
        <taxon>Rhodobacterales</taxon>
        <taxon>Roseobacteraceae</taxon>
        <taxon>Roseovarius</taxon>
    </lineage>
</organism>
<reference evidence="1 2" key="1">
    <citation type="submission" date="2024-10" db="EMBL/GenBank/DDBJ databases">
        <authorList>
            <person name="Yang X.-N."/>
        </authorList>
    </citation>
    <scope>NUCLEOTIDE SEQUENCE [LARGE SCALE GENOMIC DNA]</scope>
    <source>
        <strain evidence="1 2">CAU 1059</strain>
    </source>
</reference>
<dbReference type="Proteomes" id="UP001607157">
    <property type="component" value="Unassembled WGS sequence"/>
</dbReference>